<comment type="caution">
    <text evidence="2">The sequence shown here is derived from an EMBL/GenBank/DDBJ whole genome shotgun (WGS) entry which is preliminary data.</text>
</comment>
<evidence type="ECO:0000313" key="2">
    <source>
        <dbReference type="EMBL" id="MBB5843844.1"/>
    </source>
</evidence>
<dbReference type="Proteomes" id="UP000536685">
    <property type="component" value="Unassembled WGS sequence"/>
</dbReference>
<dbReference type="PANTHER" id="PTHR33164:SF106">
    <property type="entry name" value="TRANSCRIPTIONAL REGULATORY PROTEIN"/>
    <property type="match status" value="1"/>
</dbReference>
<evidence type="ECO:0000313" key="3">
    <source>
        <dbReference type="Proteomes" id="UP000536685"/>
    </source>
</evidence>
<dbReference type="PANTHER" id="PTHR33164">
    <property type="entry name" value="TRANSCRIPTIONAL REGULATOR, MARR FAMILY"/>
    <property type="match status" value="1"/>
</dbReference>
<keyword evidence="3" id="KW-1185">Reference proteome</keyword>
<evidence type="ECO:0000259" key="1">
    <source>
        <dbReference type="PROSITE" id="PS50995"/>
    </source>
</evidence>
<protein>
    <submittedName>
        <fullName evidence="2">DNA-binding MarR family transcriptional regulator</fullName>
    </submittedName>
</protein>
<sequence>MQRDDAPLRGERGSFSVHPATALLREILDLTTDFERHLGRQLTVNPTDLNAMEELIRDGALSPTELARRLGVSTAAVTTVVDRLTAVGHVTREPNPSDRRGVVVVPNPDSVRAAMTTLLPLILGTDQALGDFDDAEKATITAYLGRVADVYREQLRPAASDDEPAA</sequence>
<dbReference type="PRINTS" id="PR00033">
    <property type="entry name" value="HTHASNC"/>
</dbReference>
<feature type="domain" description="HTH marR-type" evidence="1">
    <location>
        <begin position="20"/>
        <end position="149"/>
    </location>
</feature>
<dbReference type="GO" id="GO:0043565">
    <property type="term" value="F:sequence-specific DNA binding"/>
    <property type="evidence" value="ECO:0007669"/>
    <property type="project" value="InterPro"/>
</dbReference>
<dbReference type="InterPro" id="IPR000835">
    <property type="entry name" value="HTH_MarR-typ"/>
</dbReference>
<proteinExistence type="predicted"/>
<dbReference type="Pfam" id="PF12802">
    <property type="entry name" value="MarR_2"/>
    <property type="match status" value="1"/>
</dbReference>
<dbReference type="SMART" id="SM00347">
    <property type="entry name" value="HTH_MARR"/>
    <property type="match status" value="1"/>
</dbReference>
<dbReference type="SUPFAM" id="SSF46785">
    <property type="entry name" value="Winged helix' DNA-binding domain"/>
    <property type="match status" value="1"/>
</dbReference>
<name>A0A841ANE1_9MICO</name>
<organism evidence="2 3">
    <name type="scientific">Conyzicola lurida</name>
    <dbReference type="NCBI Taxonomy" id="1172621"/>
    <lineage>
        <taxon>Bacteria</taxon>
        <taxon>Bacillati</taxon>
        <taxon>Actinomycetota</taxon>
        <taxon>Actinomycetes</taxon>
        <taxon>Micrococcales</taxon>
        <taxon>Microbacteriaceae</taxon>
        <taxon>Conyzicola</taxon>
    </lineage>
</organism>
<dbReference type="RefSeq" id="WP_184237302.1">
    <property type="nucleotide sequence ID" value="NZ_JACHMJ010000001.1"/>
</dbReference>
<dbReference type="InterPro" id="IPR036388">
    <property type="entry name" value="WH-like_DNA-bd_sf"/>
</dbReference>
<dbReference type="EMBL" id="JACHMJ010000001">
    <property type="protein sequence ID" value="MBB5843844.1"/>
    <property type="molecule type" value="Genomic_DNA"/>
</dbReference>
<reference evidence="2 3" key="1">
    <citation type="submission" date="2020-08" db="EMBL/GenBank/DDBJ databases">
        <title>Sequencing the genomes of 1000 actinobacteria strains.</title>
        <authorList>
            <person name="Klenk H.-P."/>
        </authorList>
    </citation>
    <scope>NUCLEOTIDE SEQUENCE [LARGE SCALE GENOMIC DNA]</scope>
    <source>
        <strain evidence="2 3">DSM 105784</strain>
    </source>
</reference>
<dbReference type="GO" id="GO:0003700">
    <property type="term" value="F:DNA-binding transcription factor activity"/>
    <property type="evidence" value="ECO:0007669"/>
    <property type="project" value="InterPro"/>
</dbReference>
<dbReference type="PRINTS" id="PR00598">
    <property type="entry name" value="HTHMARR"/>
</dbReference>
<dbReference type="InterPro" id="IPR036390">
    <property type="entry name" value="WH_DNA-bd_sf"/>
</dbReference>
<dbReference type="Gene3D" id="1.10.10.10">
    <property type="entry name" value="Winged helix-like DNA-binding domain superfamily/Winged helix DNA-binding domain"/>
    <property type="match status" value="1"/>
</dbReference>
<dbReference type="InterPro" id="IPR000485">
    <property type="entry name" value="AsnC-type_HTH_dom"/>
</dbReference>
<keyword evidence="2" id="KW-0238">DNA-binding</keyword>
<dbReference type="GO" id="GO:0006950">
    <property type="term" value="P:response to stress"/>
    <property type="evidence" value="ECO:0007669"/>
    <property type="project" value="TreeGrafter"/>
</dbReference>
<gene>
    <name evidence="2" type="ORF">HD599_002167</name>
</gene>
<dbReference type="InterPro" id="IPR039422">
    <property type="entry name" value="MarR/SlyA-like"/>
</dbReference>
<accession>A0A841ANE1</accession>
<dbReference type="AlphaFoldDB" id="A0A841ANE1"/>
<dbReference type="PROSITE" id="PS50995">
    <property type="entry name" value="HTH_MARR_2"/>
    <property type="match status" value="1"/>
</dbReference>